<evidence type="ECO:0000313" key="2">
    <source>
        <dbReference type="EMBL" id="EKX33489.1"/>
    </source>
</evidence>
<dbReference type="Proteomes" id="UP000011087">
    <property type="component" value="Unassembled WGS sequence"/>
</dbReference>
<dbReference type="HOGENOM" id="CLU_759615_0_0_1"/>
<organism evidence="2">
    <name type="scientific">Guillardia theta (strain CCMP2712)</name>
    <name type="common">Cryptophyte</name>
    <dbReference type="NCBI Taxonomy" id="905079"/>
    <lineage>
        <taxon>Eukaryota</taxon>
        <taxon>Cryptophyceae</taxon>
        <taxon>Pyrenomonadales</taxon>
        <taxon>Geminigeraceae</taxon>
        <taxon>Guillardia</taxon>
    </lineage>
</organism>
<sequence>MQLRMQNVLSAHSACSSILVAHLSAFAPLHQPASHETQLVPSQGASPSSSVAEETQQEVKVRRRLKKVRCSGVRPCVECVLKGAANNCDVGVAPMLRLKAALEHDTSLNPQGSVNPPKALPNAKVSFIVGPEVGYVFGIHPEEIASRIDILTTSPQFCNCLRPVYKCYFRMNNVHGSKPVVVRATVERDCDYLGRVVCIHFLYDTVTEEDYNQDIADNPELGRPFAAAVGDRRSYKELQEGHKREMQFQGKILYMRKSPVGRKKLETLAKELRYRFAPLVKACDSWPTELHEPLRLLATDCDSKTQVHNEAMAVLRSLNAACGQLCMGSNGLVQEDDSASSQHDADASSVSDVPSPDPFDSHLLV</sequence>
<dbReference type="EnsemblProtists" id="EKX33489">
    <property type="protein sequence ID" value="EKX33489"/>
    <property type="gene ID" value="GUITHDRAFT_120339"/>
</dbReference>
<evidence type="ECO:0000313" key="3">
    <source>
        <dbReference type="EnsemblProtists" id="EKX33489"/>
    </source>
</evidence>
<feature type="compositionally biased region" description="Polar residues" evidence="1">
    <location>
        <begin position="34"/>
        <end position="54"/>
    </location>
</feature>
<evidence type="ECO:0000256" key="1">
    <source>
        <dbReference type="SAM" id="MobiDB-lite"/>
    </source>
</evidence>
<dbReference type="GeneID" id="17290210"/>
<reference evidence="2 4" key="1">
    <citation type="journal article" date="2012" name="Nature">
        <title>Algal genomes reveal evolutionary mosaicism and the fate of nucleomorphs.</title>
        <authorList>
            <consortium name="DOE Joint Genome Institute"/>
            <person name="Curtis B.A."/>
            <person name="Tanifuji G."/>
            <person name="Burki F."/>
            <person name="Gruber A."/>
            <person name="Irimia M."/>
            <person name="Maruyama S."/>
            <person name="Arias M.C."/>
            <person name="Ball S.G."/>
            <person name="Gile G.H."/>
            <person name="Hirakawa Y."/>
            <person name="Hopkins J.F."/>
            <person name="Kuo A."/>
            <person name="Rensing S.A."/>
            <person name="Schmutz J."/>
            <person name="Symeonidi A."/>
            <person name="Elias M."/>
            <person name="Eveleigh R.J."/>
            <person name="Herman E.K."/>
            <person name="Klute M.J."/>
            <person name="Nakayama T."/>
            <person name="Obornik M."/>
            <person name="Reyes-Prieto A."/>
            <person name="Armbrust E.V."/>
            <person name="Aves S.J."/>
            <person name="Beiko R.G."/>
            <person name="Coutinho P."/>
            <person name="Dacks J.B."/>
            <person name="Durnford D.G."/>
            <person name="Fast N.M."/>
            <person name="Green B.R."/>
            <person name="Grisdale C.J."/>
            <person name="Hempel F."/>
            <person name="Henrissat B."/>
            <person name="Hoppner M.P."/>
            <person name="Ishida K."/>
            <person name="Kim E."/>
            <person name="Koreny L."/>
            <person name="Kroth P.G."/>
            <person name="Liu Y."/>
            <person name="Malik S.B."/>
            <person name="Maier U.G."/>
            <person name="McRose D."/>
            <person name="Mock T."/>
            <person name="Neilson J.A."/>
            <person name="Onodera N.T."/>
            <person name="Poole A.M."/>
            <person name="Pritham E.J."/>
            <person name="Richards T.A."/>
            <person name="Rocap G."/>
            <person name="Roy S.W."/>
            <person name="Sarai C."/>
            <person name="Schaack S."/>
            <person name="Shirato S."/>
            <person name="Slamovits C.H."/>
            <person name="Spencer D.F."/>
            <person name="Suzuki S."/>
            <person name="Worden A.Z."/>
            <person name="Zauner S."/>
            <person name="Barry K."/>
            <person name="Bell C."/>
            <person name="Bharti A.K."/>
            <person name="Crow J.A."/>
            <person name="Grimwood J."/>
            <person name="Kramer R."/>
            <person name="Lindquist E."/>
            <person name="Lucas S."/>
            <person name="Salamov A."/>
            <person name="McFadden G.I."/>
            <person name="Lane C.E."/>
            <person name="Keeling P.J."/>
            <person name="Gray M.W."/>
            <person name="Grigoriev I.V."/>
            <person name="Archibald J.M."/>
        </authorList>
    </citation>
    <scope>NUCLEOTIDE SEQUENCE</scope>
    <source>
        <strain evidence="2 4">CCMP2712</strain>
    </source>
</reference>
<dbReference type="AlphaFoldDB" id="L1IC30"/>
<dbReference type="RefSeq" id="XP_005820469.1">
    <property type="nucleotide sequence ID" value="XM_005820412.1"/>
</dbReference>
<keyword evidence="4" id="KW-1185">Reference proteome</keyword>
<name>L1IC30_GUITC</name>
<dbReference type="KEGG" id="gtt:GUITHDRAFT_120339"/>
<accession>L1IC30</accession>
<protein>
    <submittedName>
        <fullName evidence="2 3">Uncharacterized protein</fullName>
    </submittedName>
</protein>
<dbReference type="PaxDb" id="55529-EKX33489"/>
<feature type="compositionally biased region" description="Low complexity" evidence="1">
    <location>
        <begin position="339"/>
        <end position="354"/>
    </location>
</feature>
<reference evidence="4" key="2">
    <citation type="submission" date="2012-11" db="EMBL/GenBank/DDBJ databases">
        <authorList>
            <person name="Kuo A."/>
            <person name="Curtis B.A."/>
            <person name="Tanifuji G."/>
            <person name="Burki F."/>
            <person name="Gruber A."/>
            <person name="Irimia M."/>
            <person name="Maruyama S."/>
            <person name="Arias M.C."/>
            <person name="Ball S.G."/>
            <person name="Gile G.H."/>
            <person name="Hirakawa Y."/>
            <person name="Hopkins J.F."/>
            <person name="Rensing S.A."/>
            <person name="Schmutz J."/>
            <person name="Symeonidi A."/>
            <person name="Elias M."/>
            <person name="Eveleigh R.J."/>
            <person name="Herman E.K."/>
            <person name="Klute M.J."/>
            <person name="Nakayama T."/>
            <person name="Obornik M."/>
            <person name="Reyes-Prieto A."/>
            <person name="Armbrust E.V."/>
            <person name="Aves S.J."/>
            <person name="Beiko R.G."/>
            <person name="Coutinho P."/>
            <person name="Dacks J.B."/>
            <person name="Durnford D.G."/>
            <person name="Fast N.M."/>
            <person name="Green B.R."/>
            <person name="Grisdale C."/>
            <person name="Hempe F."/>
            <person name="Henrissat B."/>
            <person name="Hoppner M.P."/>
            <person name="Ishida K.-I."/>
            <person name="Kim E."/>
            <person name="Koreny L."/>
            <person name="Kroth P.G."/>
            <person name="Liu Y."/>
            <person name="Malik S.-B."/>
            <person name="Maier U.G."/>
            <person name="McRose D."/>
            <person name="Mock T."/>
            <person name="Neilson J.A."/>
            <person name="Onodera N.T."/>
            <person name="Poole A.M."/>
            <person name="Pritham E.J."/>
            <person name="Richards T.A."/>
            <person name="Rocap G."/>
            <person name="Roy S.W."/>
            <person name="Sarai C."/>
            <person name="Schaack S."/>
            <person name="Shirato S."/>
            <person name="Slamovits C.H."/>
            <person name="Spencer D.F."/>
            <person name="Suzuki S."/>
            <person name="Worden A.Z."/>
            <person name="Zauner S."/>
            <person name="Barry K."/>
            <person name="Bell C."/>
            <person name="Bharti A.K."/>
            <person name="Crow J.A."/>
            <person name="Grimwood J."/>
            <person name="Kramer R."/>
            <person name="Lindquist E."/>
            <person name="Lucas S."/>
            <person name="Salamov A."/>
            <person name="McFadden G.I."/>
            <person name="Lane C.E."/>
            <person name="Keeling P.J."/>
            <person name="Gray M.W."/>
            <person name="Grigoriev I.V."/>
            <person name="Archibald J.M."/>
        </authorList>
    </citation>
    <scope>NUCLEOTIDE SEQUENCE</scope>
    <source>
        <strain evidence="4">CCMP2712</strain>
    </source>
</reference>
<reference evidence="3" key="3">
    <citation type="submission" date="2015-06" db="UniProtKB">
        <authorList>
            <consortium name="EnsemblProtists"/>
        </authorList>
    </citation>
    <scope>IDENTIFICATION</scope>
</reference>
<gene>
    <name evidence="2" type="ORF">GUITHDRAFT_120339</name>
</gene>
<feature type="region of interest" description="Disordered" evidence="1">
    <location>
        <begin position="333"/>
        <end position="365"/>
    </location>
</feature>
<feature type="region of interest" description="Disordered" evidence="1">
    <location>
        <begin position="34"/>
        <end position="57"/>
    </location>
</feature>
<dbReference type="EMBL" id="JH993140">
    <property type="protein sequence ID" value="EKX33489.1"/>
    <property type="molecule type" value="Genomic_DNA"/>
</dbReference>
<evidence type="ECO:0000313" key="4">
    <source>
        <dbReference type="Proteomes" id="UP000011087"/>
    </source>
</evidence>
<proteinExistence type="predicted"/>